<keyword evidence="10" id="KW-0175">Coiled coil</keyword>
<dbReference type="Gene3D" id="3.30.450.20">
    <property type="entry name" value="PAS domain"/>
    <property type="match status" value="2"/>
</dbReference>
<dbReference type="GO" id="GO:0004888">
    <property type="term" value="F:transmembrane signaling receptor activity"/>
    <property type="evidence" value="ECO:0007669"/>
    <property type="project" value="InterPro"/>
</dbReference>
<dbReference type="OrthoDB" id="13222at2"/>
<evidence type="ECO:0000256" key="3">
    <source>
        <dbReference type="ARBA" id="ARBA00022500"/>
    </source>
</evidence>
<evidence type="ECO:0000256" key="5">
    <source>
        <dbReference type="ARBA" id="ARBA00022989"/>
    </source>
</evidence>
<dbReference type="InterPro" id="IPR004089">
    <property type="entry name" value="MCPsignal_dom"/>
</dbReference>
<evidence type="ECO:0000256" key="6">
    <source>
        <dbReference type="ARBA" id="ARBA00023136"/>
    </source>
</evidence>
<keyword evidence="6 11" id="KW-0472">Membrane</keyword>
<protein>
    <submittedName>
        <fullName evidence="14">Chemotaxis sensory transducer</fullName>
    </submittedName>
</protein>
<feature type="domain" description="Methyl-accepting transducer" evidence="12">
    <location>
        <begin position="347"/>
        <end position="597"/>
    </location>
</feature>
<dbReference type="STRING" id="696281.Desru_2117"/>
<dbReference type="CDD" id="cd06225">
    <property type="entry name" value="HAMP"/>
    <property type="match status" value="1"/>
</dbReference>
<dbReference type="AlphaFoldDB" id="F6DK54"/>
<evidence type="ECO:0000256" key="7">
    <source>
        <dbReference type="ARBA" id="ARBA00023224"/>
    </source>
</evidence>
<dbReference type="GO" id="GO:0006935">
    <property type="term" value="P:chemotaxis"/>
    <property type="evidence" value="ECO:0007669"/>
    <property type="project" value="UniProtKB-KW"/>
</dbReference>
<evidence type="ECO:0000256" key="2">
    <source>
        <dbReference type="ARBA" id="ARBA00022475"/>
    </source>
</evidence>
<evidence type="ECO:0000313" key="14">
    <source>
        <dbReference type="EMBL" id="AEG60368.1"/>
    </source>
</evidence>
<name>F6DK54_DESRL</name>
<keyword evidence="5 11" id="KW-1133">Transmembrane helix</keyword>
<dbReference type="SMART" id="SM00283">
    <property type="entry name" value="MA"/>
    <property type="match status" value="1"/>
</dbReference>
<dbReference type="FunFam" id="1.10.287.950:FF:000001">
    <property type="entry name" value="Methyl-accepting chemotaxis sensory transducer"/>
    <property type="match status" value="1"/>
</dbReference>
<feature type="transmembrane region" description="Helical" evidence="11">
    <location>
        <begin position="277"/>
        <end position="295"/>
    </location>
</feature>
<evidence type="ECO:0000259" key="13">
    <source>
        <dbReference type="PROSITE" id="PS50885"/>
    </source>
</evidence>
<dbReference type="GO" id="GO:0005886">
    <property type="term" value="C:plasma membrane"/>
    <property type="evidence" value="ECO:0007669"/>
    <property type="project" value="UniProtKB-SubCell"/>
</dbReference>
<evidence type="ECO:0000259" key="12">
    <source>
        <dbReference type="PROSITE" id="PS50111"/>
    </source>
</evidence>
<dbReference type="KEGG" id="dru:Desru_2117"/>
<dbReference type="EMBL" id="CP002780">
    <property type="protein sequence ID" value="AEG60368.1"/>
    <property type="molecule type" value="Genomic_DNA"/>
</dbReference>
<evidence type="ECO:0000256" key="8">
    <source>
        <dbReference type="ARBA" id="ARBA00029447"/>
    </source>
</evidence>
<reference evidence="15" key="1">
    <citation type="submission" date="2011-05" db="EMBL/GenBank/DDBJ databases">
        <title>Complete sequence of Desulfotomaculum ruminis DSM 2154.</title>
        <authorList>
            <person name="Lucas S."/>
            <person name="Copeland A."/>
            <person name="Lapidus A."/>
            <person name="Cheng J.-F."/>
            <person name="Goodwin L."/>
            <person name="Pitluck S."/>
            <person name="Lu M."/>
            <person name="Detter J.C."/>
            <person name="Han C."/>
            <person name="Tapia R."/>
            <person name="Land M."/>
            <person name="Hauser L."/>
            <person name="Kyrpides N."/>
            <person name="Ivanova N."/>
            <person name="Mikhailova N."/>
            <person name="Pagani I."/>
            <person name="Stams A.J.M."/>
            <person name="Plugge C.M."/>
            <person name="Muyzer G."/>
            <person name="Kuever J."/>
            <person name="Parshina S.N."/>
            <person name="Ivanova A.E."/>
            <person name="Nazina T.N."/>
            <person name="Brambilla E."/>
            <person name="Spring S."/>
            <person name="Klenk H.-P."/>
            <person name="Woyke T."/>
        </authorList>
    </citation>
    <scope>NUCLEOTIDE SEQUENCE [LARGE SCALE GENOMIC DNA]</scope>
    <source>
        <strain evidence="15">ATCC 23193 / DSM 2154 / NCIB 8452 / DL</strain>
    </source>
</reference>
<feature type="coiled-coil region" evidence="10">
    <location>
        <begin position="579"/>
        <end position="609"/>
    </location>
</feature>
<dbReference type="InterPro" id="IPR029151">
    <property type="entry name" value="Sensor-like_sf"/>
</dbReference>
<dbReference type="GO" id="GO:0007165">
    <property type="term" value="P:signal transduction"/>
    <property type="evidence" value="ECO:0007669"/>
    <property type="project" value="UniProtKB-KW"/>
</dbReference>
<evidence type="ECO:0000256" key="1">
    <source>
        <dbReference type="ARBA" id="ARBA00004651"/>
    </source>
</evidence>
<evidence type="ECO:0000256" key="10">
    <source>
        <dbReference type="SAM" id="Coils"/>
    </source>
</evidence>
<dbReference type="PROSITE" id="PS50885">
    <property type="entry name" value="HAMP"/>
    <property type="match status" value="1"/>
</dbReference>
<comment type="similarity">
    <text evidence="8">Belongs to the methyl-accepting chemotaxis (MCP) protein family.</text>
</comment>
<gene>
    <name evidence="14" type="ordered locus">Desru_2117</name>
</gene>
<keyword evidence="4 11" id="KW-0812">Transmembrane</keyword>
<dbReference type="Gene3D" id="1.10.287.950">
    <property type="entry name" value="Methyl-accepting chemotaxis protein"/>
    <property type="match status" value="1"/>
</dbReference>
<evidence type="ECO:0000256" key="9">
    <source>
        <dbReference type="PROSITE-ProRule" id="PRU00284"/>
    </source>
</evidence>
<organism evidence="14 15">
    <name type="scientific">Desulforamulus ruminis (strain ATCC 23193 / DSM 2154 / NCIMB 8452 / DL)</name>
    <name type="common">Desulfotomaculum ruminis</name>
    <dbReference type="NCBI Taxonomy" id="696281"/>
    <lineage>
        <taxon>Bacteria</taxon>
        <taxon>Bacillati</taxon>
        <taxon>Bacillota</taxon>
        <taxon>Clostridia</taxon>
        <taxon>Eubacteriales</taxon>
        <taxon>Peptococcaceae</taxon>
        <taxon>Desulforamulus</taxon>
    </lineage>
</organism>
<dbReference type="PROSITE" id="PS50111">
    <property type="entry name" value="CHEMOTAXIS_TRANSDUC_2"/>
    <property type="match status" value="1"/>
</dbReference>
<comment type="subcellular location">
    <subcellularLocation>
        <location evidence="1">Cell membrane</location>
        <topology evidence="1">Multi-pass membrane protein</topology>
    </subcellularLocation>
</comment>
<keyword evidence="7 9" id="KW-0807">Transducer</keyword>
<dbReference type="PANTHER" id="PTHR32089:SF112">
    <property type="entry name" value="LYSOZYME-LIKE PROTEIN-RELATED"/>
    <property type="match status" value="1"/>
</dbReference>
<keyword evidence="3" id="KW-0145">Chemotaxis</keyword>
<dbReference type="CDD" id="cd12912">
    <property type="entry name" value="PDC2_MCP_like"/>
    <property type="match status" value="1"/>
</dbReference>
<dbReference type="CDD" id="cd11386">
    <property type="entry name" value="MCP_signal"/>
    <property type="match status" value="1"/>
</dbReference>
<dbReference type="Pfam" id="PF02743">
    <property type="entry name" value="dCache_1"/>
    <property type="match status" value="1"/>
</dbReference>
<keyword evidence="2" id="KW-1003">Cell membrane</keyword>
<dbReference type="InterPro" id="IPR004090">
    <property type="entry name" value="Chemotax_Me-accpt_rcpt"/>
</dbReference>
<proteinExistence type="inferred from homology"/>
<dbReference type="Pfam" id="PF00015">
    <property type="entry name" value="MCPsignal"/>
    <property type="match status" value="1"/>
</dbReference>
<dbReference type="RefSeq" id="WP_013842128.1">
    <property type="nucleotide sequence ID" value="NC_015589.1"/>
</dbReference>
<accession>F6DK54</accession>
<dbReference type="Proteomes" id="UP000009234">
    <property type="component" value="Chromosome"/>
</dbReference>
<dbReference type="PRINTS" id="PR00260">
    <property type="entry name" value="CHEMTRNSDUCR"/>
</dbReference>
<reference evidence="14 15" key="2">
    <citation type="journal article" date="2012" name="Stand. Genomic Sci.">
        <title>Complete genome sequence of the sulfate-reducing firmicute Desulfotomaculum ruminis type strain (DL(T)).</title>
        <authorList>
            <person name="Spring S."/>
            <person name="Visser M."/>
            <person name="Lu M."/>
            <person name="Copeland A."/>
            <person name="Lapidus A."/>
            <person name="Lucas S."/>
            <person name="Cheng J.F."/>
            <person name="Han C."/>
            <person name="Tapia R."/>
            <person name="Goodwin L.A."/>
            <person name="Pitluck S."/>
            <person name="Ivanova N."/>
            <person name="Land M."/>
            <person name="Hauser L."/>
            <person name="Larimer F."/>
            <person name="Rohde M."/>
            <person name="Goker M."/>
            <person name="Detter J.C."/>
            <person name="Kyrpides N.C."/>
            <person name="Woyke T."/>
            <person name="Schaap P.J."/>
            <person name="Plugge C.M."/>
            <person name="Muyzer G."/>
            <person name="Kuever J."/>
            <person name="Pereira I.A."/>
            <person name="Parshina S.N."/>
            <person name="Bernier-Latmani R."/>
            <person name="Stams A.J."/>
            <person name="Klenk H.P."/>
        </authorList>
    </citation>
    <scope>NUCLEOTIDE SEQUENCE [LARGE SCALE GENOMIC DNA]</scope>
    <source>
        <strain evidence="15">ATCC 23193 / DSM 2154 / NCIB 8452 / DL</strain>
    </source>
</reference>
<dbReference type="SUPFAM" id="SSF103190">
    <property type="entry name" value="Sensory domain-like"/>
    <property type="match status" value="2"/>
</dbReference>
<evidence type="ECO:0000313" key="15">
    <source>
        <dbReference type="Proteomes" id="UP000009234"/>
    </source>
</evidence>
<dbReference type="SUPFAM" id="SSF58104">
    <property type="entry name" value="Methyl-accepting chemotaxis protein (MCP) signaling domain"/>
    <property type="match status" value="1"/>
</dbReference>
<dbReference type="CDD" id="cd18773">
    <property type="entry name" value="PDC1_HK_sensor"/>
    <property type="match status" value="1"/>
</dbReference>
<dbReference type="InterPro" id="IPR003660">
    <property type="entry name" value="HAMP_dom"/>
</dbReference>
<dbReference type="Pfam" id="PF00672">
    <property type="entry name" value="HAMP"/>
    <property type="match status" value="1"/>
</dbReference>
<keyword evidence="15" id="KW-1185">Reference proteome</keyword>
<dbReference type="eggNOG" id="COG0840">
    <property type="taxonomic scope" value="Bacteria"/>
</dbReference>
<evidence type="ECO:0000256" key="11">
    <source>
        <dbReference type="SAM" id="Phobius"/>
    </source>
</evidence>
<feature type="domain" description="HAMP" evidence="13">
    <location>
        <begin position="297"/>
        <end position="349"/>
    </location>
</feature>
<dbReference type="InterPro" id="IPR033479">
    <property type="entry name" value="dCache_1"/>
</dbReference>
<dbReference type="PANTHER" id="PTHR32089">
    <property type="entry name" value="METHYL-ACCEPTING CHEMOTAXIS PROTEIN MCPB"/>
    <property type="match status" value="1"/>
</dbReference>
<dbReference type="HOGENOM" id="CLU_000445_107_19_9"/>
<sequence length="612" mass="66238">MKSLRLKLALFIAIILVLSNVLLAGLSLRTMSVETGKTVYDNTQTLNLSLQDTMGSFFEGAANMLITISQFPEITQNNQEQMLFLFKTILAGNKNYLNIYFADAQGKIIIFPAADIGPDFDARTRDWYKNAKEENRLIFSEVYTDVATKKQVITIAIPVKNELGQFTGVLGVDVSLADLNALINKQKLGETGYAYVSDTQGKMLIHPEPGKIGSDLADRPYVKEALAGKSGSAHYMEGQGQNKVIYYSMVPLTNWGLFVQQDEGEVFAVTERIKKQVVVSTLIILALAVLITTVVSQKLVKAIKTIEAGAGLVAEGDLTHSVPIKSKDELGSLTRAINAMTGKLRELISQVKDSAASVAGTCGNLMEITNQTTDANSKTTQEITEVAATVEQISASSQEVSAAAQEAYNSVNQGHQKVNEVMEVMREIHHSTGEVARSVEEADRKAREIGRIVDLITQIAEQTNLLALNAAIEAARAGDQGRGFAVVADEVRTLAEQTTNATKNITELISDMQHRTQDAVIKIQDSAGLVDQGSHAVSGTGTVFNQIHRVISGLSEQIEQASAATQGVSTSIQNVAALAQEQTAAMEEVNSSIERLNKMADELDQLVDNFKV</sequence>
<dbReference type="SMART" id="SM00304">
    <property type="entry name" value="HAMP"/>
    <property type="match status" value="1"/>
</dbReference>
<evidence type="ECO:0000256" key="4">
    <source>
        <dbReference type="ARBA" id="ARBA00022692"/>
    </source>
</evidence>